<reference evidence="2 3" key="1">
    <citation type="submission" date="2019-11" db="EMBL/GenBank/DDBJ databases">
        <title>Lactobacillus sp. nov. CRM56-3, isolated from fermented tea leaves.</title>
        <authorList>
            <person name="Phuengjayaem S."/>
            <person name="Tanasupawat S."/>
        </authorList>
    </citation>
    <scope>NUCLEOTIDE SEQUENCE [LARGE SCALE GENOMIC DNA]</scope>
    <source>
        <strain evidence="2 3">CRM56-3</strain>
    </source>
</reference>
<protein>
    <submittedName>
        <fullName evidence="2">Glycosyltransferase</fullName>
    </submittedName>
</protein>
<dbReference type="AlphaFoldDB" id="A0A7X3C2Y6"/>
<keyword evidence="2" id="KW-0808">Transferase</keyword>
<dbReference type="InterPro" id="IPR001296">
    <property type="entry name" value="Glyco_trans_1"/>
</dbReference>
<dbReference type="PANTHER" id="PTHR45947">
    <property type="entry name" value="SULFOQUINOVOSYL TRANSFERASE SQD2"/>
    <property type="match status" value="1"/>
</dbReference>
<organism evidence="2 3">
    <name type="scientific">Secundilactobacillus folii</name>
    <dbReference type="NCBI Taxonomy" id="2678357"/>
    <lineage>
        <taxon>Bacteria</taxon>
        <taxon>Bacillati</taxon>
        <taxon>Bacillota</taxon>
        <taxon>Bacilli</taxon>
        <taxon>Lactobacillales</taxon>
        <taxon>Lactobacillaceae</taxon>
        <taxon>Secundilactobacillus</taxon>
    </lineage>
</organism>
<dbReference type="InterPro" id="IPR050194">
    <property type="entry name" value="Glycosyltransferase_grp1"/>
</dbReference>
<dbReference type="SUPFAM" id="SSF53756">
    <property type="entry name" value="UDP-Glycosyltransferase/glycogen phosphorylase"/>
    <property type="match status" value="1"/>
</dbReference>
<feature type="domain" description="Glycosyl transferase family 1" evidence="1">
    <location>
        <begin position="318"/>
        <end position="479"/>
    </location>
</feature>
<dbReference type="EMBL" id="WNJO01000006">
    <property type="protein sequence ID" value="MTV82347.1"/>
    <property type="molecule type" value="Genomic_DNA"/>
</dbReference>
<accession>A0A7X3C2Y6</accession>
<dbReference type="GO" id="GO:0016757">
    <property type="term" value="F:glycosyltransferase activity"/>
    <property type="evidence" value="ECO:0007669"/>
    <property type="project" value="InterPro"/>
</dbReference>
<evidence type="ECO:0000259" key="1">
    <source>
        <dbReference type="Pfam" id="PF00534"/>
    </source>
</evidence>
<gene>
    <name evidence="2" type="ORF">GM612_06730</name>
</gene>
<evidence type="ECO:0000313" key="3">
    <source>
        <dbReference type="Proteomes" id="UP000466388"/>
    </source>
</evidence>
<dbReference type="Proteomes" id="UP000466388">
    <property type="component" value="Unassembled WGS sequence"/>
</dbReference>
<keyword evidence="3" id="KW-1185">Reference proteome</keyword>
<dbReference type="PANTHER" id="PTHR45947:SF3">
    <property type="entry name" value="SULFOQUINOVOSYL TRANSFERASE SQD2"/>
    <property type="match status" value="1"/>
</dbReference>
<name>A0A7X3C2Y6_9LACO</name>
<evidence type="ECO:0000313" key="2">
    <source>
        <dbReference type="EMBL" id="MTV82347.1"/>
    </source>
</evidence>
<dbReference type="RefSeq" id="WP_155431617.1">
    <property type="nucleotide sequence ID" value="NZ_WNJO01000006.1"/>
</dbReference>
<comment type="caution">
    <text evidence="2">The sequence shown here is derived from an EMBL/GenBank/DDBJ whole genome shotgun (WGS) entry which is preliminary data.</text>
</comment>
<dbReference type="Gene3D" id="3.40.50.2000">
    <property type="entry name" value="Glycogen Phosphorylase B"/>
    <property type="match status" value="3"/>
</dbReference>
<proteinExistence type="predicted"/>
<sequence>MNYSVLENIFTYNSGTEHSAINRTKLFNENGIEAKILTRNYNRFLAHDMQLAGVDHHSVINMYDYFQGTTDVARNELPLRLAKQFPLDEYHIVAENANYSWLKRAGQNIGKIEVLPGTVGLISSVTYYDRFNNPTVRENFDWRGFKSSIDYFHMNGELGTQVFLNLKGDPVLEITHMNINGKLSPTMWKLLNYKGKNYRFNFEDQLFLFFINEVVANDPEAVVVSERRNLDYVVADVKAPQRVAFFHDSHLLNPTDGPKSKIKPIYQQVLVNQTAKFSGAFVLTEQQKQELNQQYPNLNVSVAPDIYVSDDDLKLGQTAERQPVILVSGRLAPDRRPFDVLKIFQQVHMAVPAAELHFAGYPASPTYLDQLKDKVKNDHLEDSVKFLGYLNRKKLNDEYATASVLLNTSLNEGLGMHMVEARGFGLPVVSYDVLYGPKVLIEDGVNGNLVPDGRTHAAAKAITTLLTDSDKWSQMHRSALKKAQADRADNVIAHFEDGVAASR</sequence>
<dbReference type="Pfam" id="PF00534">
    <property type="entry name" value="Glycos_transf_1"/>
    <property type="match status" value="1"/>
</dbReference>